<proteinExistence type="inferred from homology"/>
<keyword evidence="4" id="KW-0732">Signal</keyword>
<evidence type="ECO:0000256" key="4">
    <source>
        <dbReference type="ARBA" id="ARBA00022729"/>
    </source>
</evidence>
<dbReference type="GO" id="GO:0043565">
    <property type="term" value="F:sequence-specific DNA binding"/>
    <property type="evidence" value="ECO:0007669"/>
    <property type="project" value="InterPro"/>
</dbReference>
<evidence type="ECO:0000313" key="10">
    <source>
        <dbReference type="EMBL" id="GGG65377.1"/>
    </source>
</evidence>
<keyword evidence="5" id="KW-0805">Transcription regulation</keyword>
<dbReference type="Gene3D" id="3.40.50.1980">
    <property type="entry name" value="Nitrogenase molybdenum iron protein domain"/>
    <property type="match status" value="2"/>
</dbReference>
<protein>
    <recommendedName>
        <fullName evidence="12">AraC family transcriptional regulator</fullName>
    </recommendedName>
</protein>
<evidence type="ECO:0000259" key="8">
    <source>
        <dbReference type="PROSITE" id="PS01124"/>
    </source>
</evidence>
<dbReference type="AlphaFoldDB" id="A0A917H2E7"/>
<dbReference type="SUPFAM" id="SSF53807">
    <property type="entry name" value="Helical backbone' metal receptor"/>
    <property type="match status" value="1"/>
</dbReference>
<dbReference type="SUPFAM" id="SSF46689">
    <property type="entry name" value="Homeodomain-like"/>
    <property type="match status" value="2"/>
</dbReference>
<keyword evidence="11" id="KW-1185">Reference proteome</keyword>
<dbReference type="InterPro" id="IPR002491">
    <property type="entry name" value="ABC_transptr_periplasmic_BD"/>
</dbReference>
<dbReference type="EMBL" id="BMHY01000003">
    <property type="protein sequence ID" value="GGG65377.1"/>
    <property type="molecule type" value="Genomic_DNA"/>
</dbReference>
<dbReference type="SMART" id="SM00342">
    <property type="entry name" value="HTH_ARAC"/>
    <property type="match status" value="1"/>
</dbReference>
<dbReference type="PROSITE" id="PS01124">
    <property type="entry name" value="HTH_ARAC_FAMILY_2"/>
    <property type="match status" value="1"/>
</dbReference>
<dbReference type="Gene3D" id="1.10.10.60">
    <property type="entry name" value="Homeodomain-like"/>
    <property type="match status" value="2"/>
</dbReference>
<dbReference type="GO" id="GO:0030288">
    <property type="term" value="C:outer membrane-bounded periplasmic space"/>
    <property type="evidence" value="ECO:0007669"/>
    <property type="project" value="TreeGrafter"/>
</dbReference>
<evidence type="ECO:0000256" key="1">
    <source>
        <dbReference type="ARBA" id="ARBA00004196"/>
    </source>
</evidence>
<dbReference type="Pfam" id="PF12833">
    <property type="entry name" value="HTH_18"/>
    <property type="match status" value="1"/>
</dbReference>
<dbReference type="Pfam" id="PF01497">
    <property type="entry name" value="Peripla_BP_2"/>
    <property type="match status" value="1"/>
</dbReference>
<evidence type="ECO:0008006" key="12">
    <source>
        <dbReference type="Google" id="ProtNLM"/>
    </source>
</evidence>
<evidence type="ECO:0000313" key="11">
    <source>
        <dbReference type="Proteomes" id="UP000600247"/>
    </source>
</evidence>
<keyword evidence="6" id="KW-0238">DNA-binding</keyword>
<dbReference type="PANTHER" id="PTHR30532">
    <property type="entry name" value="IRON III DICITRATE-BINDING PERIPLASMIC PROTEIN"/>
    <property type="match status" value="1"/>
</dbReference>
<evidence type="ECO:0000259" key="9">
    <source>
        <dbReference type="PROSITE" id="PS50983"/>
    </source>
</evidence>
<dbReference type="InterPro" id="IPR018060">
    <property type="entry name" value="HTH_AraC"/>
</dbReference>
<reference evidence="10 11" key="1">
    <citation type="journal article" date="2014" name="Int. J. Syst. Evol. Microbiol.">
        <title>Complete genome sequence of Corynebacterium casei LMG S-19264T (=DSM 44701T), isolated from a smear-ripened cheese.</title>
        <authorList>
            <consortium name="US DOE Joint Genome Institute (JGI-PGF)"/>
            <person name="Walter F."/>
            <person name="Albersmeier A."/>
            <person name="Kalinowski J."/>
            <person name="Ruckert C."/>
        </authorList>
    </citation>
    <scope>NUCLEOTIDE SEQUENCE [LARGE SCALE GENOMIC DNA]</scope>
    <source>
        <strain evidence="10 11">CGMCC 1.15286</strain>
    </source>
</reference>
<comment type="subcellular location">
    <subcellularLocation>
        <location evidence="1">Cell envelope</location>
    </subcellularLocation>
</comment>
<dbReference type="InterPro" id="IPR009057">
    <property type="entry name" value="Homeodomain-like_sf"/>
</dbReference>
<dbReference type="GO" id="GO:0003700">
    <property type="term" value="F:DNA-binding transcription factor activity"/>
    <property type="evidence" value="ECO:0007669"/>
    <property type="project" value="InterPro"/>
</dbReference>
<feature type="domain" description="HTH araC/xylS-type" evidence="8">
    <location>
        <begin position="126"/>
        <end position="224"/>
    </location>
</feature>
<dbReference type="InterPro" id="IPR051313">
    <property type="entry name" value="Bact_iron-sidero_bind"/>
</dbReference>
<keyword evidence="7" id="KW-0804">Transcription</keyword>
<dbReference type="InterPro" id="IPR018062">
    <property type="entry name" value="HTH_AraC-typ_CS"/>
</dbReference>
<evidence type="ECO:0000256" key="6">
    <source>
        <dbReference type="ARBA" id="ARBA00023125"/>
    </source>
</evidence>
<gene>
    <name evidence="10" type="ORF">GCM10010918_19480</name>
</gene>
<accession>A0A917H2E7</accession>
<evidence type="ECO:0000256" key="2">
    <source>
        <dbReference type="ARBA" id="ARBA00008814"/>
    </source>
</evidence>
<comment type="caution">
    <text evidence="10">The sequence shown here is derived from an EMBL/GenBank/DDBJ whole genome shotgun (WGS) entry which is preliminary data.</text>
</comment>
<feature type="domain" description="Fe/B12 periplasmic-binding" evidence="9">
    <location>
        <begin position="335"/>
        <end position="592"/>
    </location>
</feature>
<dbReference type="PANTHER" id="PTHR30532:SF26">
    <property type="entry name" value="IRON(3+)-HYDROXAMATE-BINDING PROTEIN FHUD"/>
    <property type="match status" value="1"/>
</dbReference>
<evidence type="ECO:0000256" key="3">
    <source>
        <dbReference type="ARBA" id="ARBA00022448"/>
    </source>
</evidence>
<dbReference type="CDD" id="cd01138">
    <property type="entry name" value="FeuA"/>
    <property type="match status" value="1"/>
</dbReference>
<organism evidence="10 11">
    <name type="scientific">Paenibacillus radicis</name>
    <name type="common">ex Gao et al. 2016</name>
    <dbReference type="NCBI Taxonomy" id="1737354"/>
    <lineage>
        <taxon>Bacteria</taxon>
        <taxon>Bacillati</taxon>
        <taxon>Bacillota</taxon>
        <taxon>Bacilli</taxon>
        <taxon>Bacillales</taxon>
        <taxon>Paenibacillaceae</taxon>
        <taxon>Paenibacillus</taxon>
    </lineage>
</organism>
<dbReference type="GO" id="GO:1901678">
    <property type="term" value="P:iron coordination entity transport"/>
    <property type="evidence" value="ECO:0007669"/>
    <property type="project" value="UniProtKB-ARBA"/>
</dbReference>
<name>A0A917H2E7_9BACL</name>
<evidence type="ECO:0000256" key="7">
    <source>
        <dbReference type="ARBA" id="ARBA00023163"/>
    </source>
</evidence>
<dbReference type="PROSITE" id="PS00041">
    <property type="entry name" value="HTH_ARAC_FAMILY_1"/>
    <property type="match status" value="1"/>
</dbReference>
<sequence>MLDGTAYHCRRFKVFHAGKGAVLDIHANEEGLDYYAVYYKGSMPPPVRQSLIDLAERIRPFHIQFGFAPALPAPLYHGLTEMHKQWEQANSLSRLRVKALFHSFVHELLNQMQEQGIKPEKRDLAAQIIAIIYERYAEAITLESLSESLNYSVAHLSSYFKSRTGLSPIDYLIKIRMNKAAMLLIETDANLREIAIGVGYQDPFYLGRMFKKHKGVSPTRYRIEHSAKRSLEDSPSTSMRSSIVSLEPLRYTDVGDNHYQRNGEDELTMFRHSKPPMAAALLFSFMLLLSACGAGNIAETQPTQTPVETAPAANEQPQTKTVSTVLGDVEVPLHPKRVVAGEYLGSLIALGVIPVGTSSHHIQNPYFKEALDGEGVTDLGEGNGDLEKILELAPDLIIMDDTYIELNEQLSKIAPTVVVPFASLKTVHEELDYFGKLLGKEQEAEQWLADYDQRIAAAKEKAVQAVPAGSTFSVLEWIGKEVSAVGASYGKGGQPIYQGFGFKPPAAVAQEMIDPGWASLSSEALPKYAGDYIILTTDRKIEDLKADPIWKSLDAVKNDCVFTWTSDRSWYWDPIAILAQTEELAAWLDGMKK</sequence>
<dbReference type="Proteomes" id="UP000600247">
    <property type="component" value="Unassembled WGS sequence"/>
</dbReference>
<keyword evidence="3" id="KW-0813">Transport</keyword>
<dbReference type="PROSITE" id="PS50983">
    <property type="entry name" value="FE_B12_PBP"/>
    <property type="match status" value="1"/>
</dbReference>
<comment type="similarity">
    <text evidence="2">Belongs to the bacterial solute-binding protein 8 family.</text>
</comment>
<evidence type="ECO:0000256" key="5">
    <source>
        <dbReference type="ARBA" id="ARBA00023015"/>
    </source>
</evidence>